<dbReference type="EMBL" id="BAABJO010000012">
    <property type="protein sequence ID" value="GAA5123938.1"/>
    <property type="molecule type" value="Genomic_DNA"/>
</dbReference>
<evidence type="ECO:0000256" key="8">
    <source>
        <dbReference type="RuleBase" id="RU003476"/>
    </source>
</evidence>
<comment type="caution">
    <text evidence="10">The sequence shown here is derived from an EMBL/GenBank/DDBJ whole genome shotgun (WGS) entry which is preliminary data.</text>
</comment>
<evidence type="ECO:0000256" key="4">
    <source>
        <dbReference type="ARBA" id="ARBA00022723"/>
    </source>
</evidence>
<keyword evidence="6" id="KW-0460">Magnesium</keyword>
<evidence type="ECO:0000256" key="3">
    <source>
        <dbReference type="ARBA" id="ARBA00005582"/>
    </source>
</evidence>
<evidence type="ECO:0000256" key="6">
    <source>
        <dbReference type="ARBA" id="ARBA00022842"/>
    </source>
</evidence>
<dbReference type="PRINTS" id="PR00502">
    <property type="entry name" value="NUDIXFAMILY"/>
</dbReference>
<evidence type="ECO:0000256" key="7">
    <source>
        <dbReference type="ARBA" id="ARBA00023211"/>
    </source>
</evidence>
<evidence type="ECO:0000313" key="10">
    <source>
        <dbReference type="EMBL" id="GAA5123938.1"/>
    </source>
</evidence>
<dbReference type="InterPro" id="IPR000086">
    <property type="entry name" value="NUDIX_hydrolase_dom"/>
</dbReference>
<dbReference type="PROSITE" id="PS51462">
    <property type="entry name" value="NUDIX"/>
    <property type="match status" value="1"/>
</dbReference>
<name>A0ABP9NLR6_9PSEU</name>
<dbReference type="InterPro" id="IPR045121">
    <property type="entry name" value="CoAse"/>
</dbReference>
<proteinExistence type="inferred from homology"/>
<dbReference type="RefSeq" id="WP_345606317.1">
    <property type="nucleotide sequence ID" value="NZ_BAABJO010000012.1"/>
</dbReference>
<keyword evidence="5 8" id="KW-0378">Hydrolase</keyword>
<dbReference type="PANTHER" id="PTHR12992:SF11">
    <property type="entry name" value="MITOCHONDRIAL COENZYME A DIPHOSPHATASE NUDT8"/>
    <property type="match status" value="1"/>
</dbReference>
<evidence type="ECO:0000259" key="9">
    <source>
        <dbReference type="PROSITE" id="PS51462"/>
    </source>
</evidence>
<sequence>MPISRDHAEAALHRFARTPLDRPDLKPAAVGITLVADGAAFLLTRRAATLRGHAGQWALPGGRTDPGESAGAAARRELAEELGLVLDADAELGRLDDYATRSGYLITPVVLWAGTEPVLHPNPVEVSEVHRVTLDVIDVEPRFVTIAESDAPVIQLPILGRLVHAPTAAVLHQFREVVLQGRATRVAHFEQPVFAWR</sequence>
<keyword evidence="7" id="KW-0464">Manganese</keyword>
<dbReference type="Gene3D" id="3.90.79.10">
    <property type="entry name" value="Nucleoside Triphosphate Pyrophosphohydrolase"/>
    <property type="match status" value="1"/>
</dbReference>
<dbReference type="InterPro" id="IPR020476">
    <property type="entry name" value="Nudix_hydrolase"/>
</dbReference>
<dbReference type="InterPro" id="IPR020084">
    <property type="entry name" value="NUDIX_hydrolase_CS"/>
</dbReference>
<keyword evidence="4" id="KW-0479">Metal-binding</keyword>
<comment type="similarity">
    <text evidence="3 8">Belongs to the Nudix hydrolase family.</text>
</comment>
<accession>A0ABP9NLR6</accession>
<evidence type="ECO:0000256" key="2">
    <source>
        <dbReference type="ARBA" id="ARBA00001946"/>
    </source>
</evidence>
<reference evidence="11" key="1">
    <citation type="journal article" date="2019" name="Int. J. Syst. Evol. Microbiol.">
        <title>The Global Catalogue of Microorganisms (GCM) 10K type strain sequencing project: providing services to taxonomists for standard genome sequencing and annotation.</title>
        <authorList>
            <consortium name="The Broad Institute Genomics Platform"/>
            <consortium name="The Broad Institute Genome Sequencing Center for Infectious Disease"/>
            <person name="Wu L."/>
            <person name="Ma J."/>
        </authorList>
    </citation>
    <scope>NUCLEOTIDE SEQUENCE [LARGE SCALE GENOMIC DNA]</scope>
    <source>
        <strain evidence="11">JCM 18302</strain>
    </source>
</reference>
<dbReference type="InterPro" id="IPR015797">
    <property type="entry name" value="NUDIX_hydrolase-like_dom_sf"/>
</dbReference>
<dbReference type="CDD" id="cd03426">
    <property type="entry name" value="NUDIX_CoAse_Nudt7"/>
    <property type="match status" value="1"/>
</dbReference>
<dbReference type="SUPFAM" id="SSF55811">
    <property type="entry name" value="Nudix"/>
    <property type="match status" value="1"/>
</dbReference>
<organism evidence="10 11">
    <name type="scientific">Pseudonocardia adelaidensis</name>
    <dbReference type="NCBI Taxonomy" id="648754"/>
    <lineage>
        <taxon>Bacteria</taxon>
        <taxon>Bacillati</taxon>
        <taxon>Actinomycetota</taxon>
        <taxon>Actinomycetes</taxon>
        <taxon>Pseudonocardiales</taxon>
        <taxon>Pseudonocardiaceae</taxon>
        <taxon>Pseudonocardia</taxon>
    </lineage>
</organism>
<evidence type="ECO:0000256" key="1">
    <source>
        <dbReference type="ARBA" id="ARBA00001936"/>
    </source>
</evidence>
<gene>
    <name evidence="10" type="ORF">GCM10023320_36390</name>
</gene>
<dbReference type="Proteomes" id="UP001500804">
    <property type="component" value="Unassembled WGS sequence"/>
</dbReference>
<dbReference type="PROSITE" id="PS00893">
    <property type="entry name" value="NUDIX_BOX"/>
    <property type="match status" value="1"/>
</dbReference>
<comment type="cofactor">
    <cofactor evidence="1">
        <name>Mn(2+)</name>
        <dbReference type="ChEBI" id="CHEBI:29035"/>
    </cofactor>
</comment>
<dbReference type="PANTHER" id="PTHR12992">
    <property type="entry name" value="NUDIX HYDROLASE"/>
    <property type="match status" value="1"/>
</dbReference>
<protein>
    <submittedName>
        <fullName evidence="10">CoA pyrophosphatase</fullName>
    </submittedName>
</protein>
<comment type="cofactor">
    <cofactor evidence="2">
        <name>Mg(2+)</name>
        <dbReference type="ChEBI" id="CHEBI:18420"/>
    </cofactor>
</comment>
<dbReference type="Pfam" id="PF00293">
    <property type="entry name" value="NUDIX"/>
    <property type="match status" value="1"/>
</dbReference>
<evidence type="ECO:0000313" key="11">
    <source>
        <dbReference type="Proteomes" id="UP001500804"/>
    </source>
</evidence>
<keyword evidence="11" id="KW-1185">Reference proteome</keyword>
<evidence type="ECO:0000256" key="5">
    <source>
        <dbReference type="ARBA" id="ARBA00022801"/>
    </source>
</evidence>
<feature type="domain" description="Nudix hydrolase" evidence="9">
    <location>
        <begin position="25"/>
        <end position="158"/>
    </location>
</feature>